<dbReference type="Gene3D" id="3.40.50.12780">
    <property type="entry name" value="N-terminal domain of ligase-like"/>
    <property type="match status" value="1"/>
</dbReference>
<evidence type="ECO:0000313" key="2">
    <source>
        <dbReference type="EMBL" id="ARN21029.1"/>
    </source>
</evidence>
<keyword evidence="3" id="KW-1185">Reference proteome</keyword>
<dbReference type="InterPro" id="IPR000873">
    <property type="entry name" value="AMP-dep_synth/lig_dom"/>
</dbReference>
<reference evidence="2 3" key="1">
    <citation type="submission" date="2016-04" db="EMBL/GenBank/DDBJ databases">
        <title>Complete genome sequence of natural rubber-degrading, novel Gram-negative bacterium, Rhizobacter gummiphilus strain NS21.</title>
        <authorList>
            <person name="Tabata M."/>
            <person name="Kasai D."/>
            <person name="Fukuda M."/>
        </authorList>
    </citation>
    <scope>NUCLEOTIDE SEQUENCE [LARGE SCALE GENOMIC DNA]</scope>
    <source>
        <strain evidence="2 3">NS21</strain>
    </source>
</reference>
<accession>A0A1W6L9Q5</accession>
<dbReference type="RefSeq" id="WP_085751309.1">
    <property type="nucleotide sequence ID" value="NZ_BSPR01000004.1"/>
</dbReference>
<evidence type="ECO:0000259" key="1">
    <source>
        <dbReference type="Pfam" id="PF00501"/>
    </source>
</evidence>
<gene>
    <name evidence="2" type="ORF">A4W93_14630</name>
</gene>
<dbReference type="PANTHER" id="PTHR43845">
    <property type="entry name" value="BLR5969 PROTEIN"/>
    <property type="match status" value="1"/>
</dbReference>
<organism evidence="2 3">
    <name type="scientific">Piscinibacter gummiphilus</name>
    <dbReference type="NCBI Taxonomy" id="946333"/>
    <lineage>
        <taxon>Bacteria</taxon>
        <taxon>Pseudomonadati</taxon>
        <taxon>Pseudomonadota</taxon>
        <taxon>Betaproteobacteria</taxon>
        <taxon>Burkholderiales</taxon>
        <taxon>Sphaerotilaceae</taxon>
        <taxon>Piscinibacter</taxon>
    </lineage>
</organism>
<name>A0A1W6L9Q5_9BURK</name>
<feature type="domain" description="AMP-dependent synthetase/ligase" evidence="1">
    <location>
        <begin position="149"/>
        <end position="279"/>
    </location>
</feature>
<dbReference type="SUPFAM" id="SSF56801">
    <property type="entry name" value="Acetyl-CoA synthetase-like"/>
    <property type="match status" value="1"/>
</dbReference>
<proteinExistence type="predicted"/>
<protein>
    <submittedName>
        <fullName evidence="2">AMP-dependent synthetase</fullName>
    </submittedName>
</protein>
<dbReference type="Proteomes" id="UP000193427">
    <property type="component" value="Chromosome"/>
</dbReference>
<dbReference type="OrthoDB" id="56632at2"/>
<dbReference type="PANTHER" id="PTHR43845:SF1">
    <property type="entry name" value="BLR5969 PROTEIN"/>
    <property type="match status" value="1"/>
</dbReference>
<dbReference type="Gene3D" id="3.30.300.30">
    <property type="match status" value="1"/>
</dbReference>
<dbReference type="InterPro" id="IPR042099">
    <property type="entry name" value="ANL_N_sf"/>
</dbReference>
<dbReference type="EMBL" id="CP015118">
    <property type="protein sequence ID" value="ARN21029.1"/>
    <property type="molecule type" value="Genomic_DNA"/>
</dbReference>
<evidence type="ECO:0000313" key="3">
    <source>
        <dbReference type="Proteomes" id="UP000193427"/>
    </source>
</evidence>
<dbReference type="AlphaFoldDB" id="A0A1W6L9Q5"/>
<sequence length="415" mass="44591">MGEFHDTLESRDPAERERALLSALPGQVAFAQANAPAFAEILAEVDAAAVVSREALARLPVTRKSELLALQIQRRAGDPFGGFAAVTRGPAMPRVFASPGPLYEPEGVHADHWRMARSLFAAGFRSGHLVHNSFSYHMTPAGAMMESGARALGCSVFPAGTGQTEQQVEAMADLRPDGYIGTPSFLKILLEKAAELNKPLPFLTKALVSGEAFPPSLRDWIAAHGVQGLQCYATADLGLIAYETEPREGLVLDEGVLVEIVRPGTGDPVPDGEVGEVVVTTFDRTYPLVRFGTGDLSAILPGPCPTGRTNRRIRGWLGRADQTTKVRGMFVHPGQVAEVVKRFPEVARARLVVEGEMGADRMTLRVECASPPVGLEQRVADALREVTKLRGEVVVVGPGELANDGKVIEDARSYR</sequence>
<dbReference type="KEGG" id="rgu:A4W93_14630"/>
<dbReference type="InterPro" id="IPR045851">
    <property type="entry name" value="AMP-bd_C_sf"/>
</dbReference>
<dbReference type="Pfam" id="PF00501">
    <property type="entry name" value="AMP-binding"/>
    <property type="match status" value="1"/>
</dbReference>
<dbReference type="STRING" id="946333.A4W93_14630"/>